<feature type="binding site" evidence="9">
    <location>
        <position position="604"/>
    </location>
    <ligand>
        <name>Ca(2+)</name>
        <dbReference type="ChEBI" id="CHEBI:29108"/>
    </ligand>
</feature>
<evidence type="ECO:0000256" key="9">
    <source>
        <dbReference type="PROSITE-ProRule" id="PRU01032"/>
    </source>
</evidence>
<dbReference type="InterPro" id="IPR050819">
    <property type="entry name" value="Tripeptidyl-peptidase_I"/>
</dbReference>
<evidence type="ECO:0000313" key="13">
    <source>
        <dbReference type="Proteomes" id="UP000326565"/>
    </source>
</evidence>
<keyword evidence="4 10" id="KW-0732">Signal</keyword>
<dbReference type="Proteomes" id="UP000326565">
    <property type="component" value="Unassembled WGS sequence"/>
</dbReference>
<organism evidence="12 13">
    <name type="scientific">Aspergillus leporis</name>
    <dbReference type="NCBI Taxonomy" id="41062"/>
    <lineage>
        <taxon>Eukaryota</taxon>
        <taxon>Fungi</taxon>
        <taxon>Dikarya</taxon>
        <taxon>Ascomycota</taxon>
        <taxon>Pezizomycotina</taxon>
        <taxon>Eurotiomycetes</taxon>
        <taxon>Eurotiomycetidae</taxon>
        <taxon>Eurotiales</taxon>
        <taxon>Aspergillaceae</taxon>
        <taxon>Aspergillus</taxon>
        <taxon>Aspergillus subgen. Circumdati</taxon>
    </lineage>
</organism>
<comment type="cofactor">
    <cofactor evidence="9">
        <name>Ca(2+)</name>
        <dbReference type="ChEBI" id="CHEBI:29108"/>
    </cofactor>
    <text evidence="9">Binds 1 Ca(2+) ion per subunit.</text>
</comment>
<reference evidence="12 13" key="1">
    <citation type="submission" date="2019-04" db="EMBL/GenBank/DDBJ databases">
        <title>Friends and foes A comparative genomics study of 23 Aspergillus species from section Flavi.</title>
        <authorList>
            <consortium name="DOE Joint Genome Institute"/>
            <person name="Kjaerbolling I."/>
            <person name="Vesth T."/>
            <person name="Frisvad J.C."/>
            <person name="Nybo J.L."/>
            <person name="Theobald S."/>
            <person name="Kildgaard S."/>
            <person name="Isbrandt T."/>
            <person name="Kuo A."/>
            <person name="Sato A."/>
            <person name="Lyhne E.K."/>
            <person name="Kogle M.E."/>
            <person name="Wiebenga A."/>
            <person name="Kun R.S."/>
            <person name="Lubbers R.J."/>
            <person name="Makela M.R."/>
            <person name="Barry K."/>
            <person name="Chovatia M."/>
            <person name="Clum A."/>
            <person name="Daum C."/>
            <person name="Haridas S."/>
            <person name="He G."/>
            <person name="LaButti K."/>
            <person name="Lipzen A."/>
            <person name="Mondo S."/>
            <person name="Riley R."/>
            <person name="Salamov A."/>
            <person name="Simmons B.A."/>
            <person name="Magnuson J.K."/>
            <person name="Henrissat B."/>
            <person name="Mortensen U.H."/>
            <person name="Larsen T.O."/>
            <person name="Devries R.P."/>
            <person name="Grigoriev I.V."/>
            <person name="Machida M."/>
            <person name="Baker S.E."/>
            <person name="Andersen M.R."/>
        </authorList>
    </citation>
    <scope>NUCLEOTIDE SEQUENCE [LARGE SCALE GENOMIC DNA]</scope>
    <source>
        <strain evidence="12 13">CBS 151.66</strain>
    </source>
</reference>
<feature type="active site" description="Charge relay system" evidence="9">
    <location>
        <position position="301"/>
    </location>
</feature>
<dbReference type="EMBL" id="ML732198">
    <property type="protein sequence ID" value="KAB8075147.1"/>
    <property type="molecule type" value="Genomic_DNA"/>
</dbReference>
<feature type="active site" description="Charge relay system" evidence="9">
    <location>
        <position position="305"/>
    </location>
</feature>
<feature type="chain" id="PRO_5024983143" evidence="10">
    <location>
        <begin position="18"/>
        <end position="645"/>
    </location>
</feature>
<proteinExistence type="predicted"/>
<evidence type="ECO:0000256" key="8">
    <source>
        <dbReference type="ARBA" id="ARBA00023145"/>
    </source>
</evidence>
<feature type="binding site" evidence="9">
    <location>
        <position position="622"/>
    </location>
    <ligand>
        <name>Ca(2+)</name>
        <dbReference type="ChEBI" id="CHEBI:29108"/>
    </ligand>
</feature>
<feature type="signal peptide" evidence="10">
    <location>
        <begin position="1"/>
        <end position="17"/>
    </location>
</feature>
<gene>
    <name evidence="12" type="ORF">BDV29DRAFT_201020</name>
</gene>
<evidence type="ECO:0000256" key="6">
    <source>
        <dbReference type="ARBA" id="ARBA00022825"/>
    </source>
</evidence>
<feature type="active site" description="Charge relay system" evidence="9">
    <location>
        <position position="562"/>
    </location>
</feature>
<sequence length="645" mass="69860">MRLSILFLYAFVAGVLAIPARSGYVVHERRDVIPSHWTKEKRLDGQVVLPMRIGLAQSNLDRGNGLLMEVSNPISDRYGEHMTADEVHDLFAPSKDSVDSVRSWLEHSGIDTGRISQSANKQWLQFDANIDEIERLLRTEYYLYSHAGTGRSHVACREYHVPESVRSHIDYITPGIKHLEVREALPVEKRSVEARSFGILPPILRPLTLPLEALLGNLLALCDVAVTPACIQAMYNVSDGTKATKGNELGIFEDLGDVYSQEDMNLFFSTVAHKIPEGTHPTLNAVDGAQAPADTTNAGAESDLDFQISYPLIWPQNSILFQTDDPVYQNNYTFSGFLNNFLDAIDGSYCGESSSLDPPYPNPAPGGYKGQRQCGVYKPTSVISISYGGAEADLPIAYQRRQCQEFMKLGLQGISVVVASGDSGVQGRGGSPTPSGCLGNDGKVFAPDFPATCPYLTTTGGTYLPPGADVHAHQEQATTSFASGGGFSNIYQRPEYQNAAVEEYFANTELSYAYYESVDNSSFAANGGIYNRIGRAYPDVAAVADNVLIFNKGLPILIGGTSAAAPVFAALLTRVNEERLAVGKSTVGFVNPVLYAHPEVFYDVTKGNNEGCGTEGFPAAAGWDPVTGLGTPNYPELLELFMGLD</sequence>
<protein>
    <submittedName>
        <fullName evidence="12">Peptidase S8/S53 domain-containing protein</fullName>
    </submittedName>
</protein>
<evidence type="ECO:0000259" key="11">
    <source>
        <dbReference type="PROSITE" id="PS51695"/>
    </source>
</evidence>
<keyword evidence="5 9" id="KW-0378">Hydrolase</keyword>
<dbReference type="InterPro" id="IPR030400">
    <property type="entry name" value="Sedolisin_dom"/>
</dbReference>
<accession>A0A5N5X4X1</accession>
<evidence type="ECO:0000256" key="3">
    <source>
        <dbReference type="ARBA" id="ARBA00022723"/>
    </source>
</evidence>
<feature type="binding site" evidence="9">
    <location>
        <position position="603"/>
    </location>
    <ligand>
        <name>Ca(2+)</name>
        <dbReference type="ChEBI" id="CHEBI:29108"/>
    </ligand>
</feature>
<dbReference type="CDD" id="cd04056">
    <property type="entry name" value="Peptidases_S53"/>
    <property type="match status" value="1"/>
</dbReference>
<dbReference type="PROSITE" id="PS51695">
    <property type="entry name" value="SEDOLISIN"/>
    <property type="match status" value="1"/>
</dbReference>
<keyword evidence="2 9" id="KW-0645">Protease</keyword>
<keyword evidence="6 9" id="KW-0720">Serine protease</keyword>
<dbReference type="Pfam" id="PF09286">
    <property type="entry name" value="Pro-kuma_activ"/>
    <property type="match status" value="1"/>
</dbReference>
<keyword evidence="8" id="KW-0865">Zymogen</keyword>
<dbReference type="InterPro" id="IPR015366">
    <property type="entry name" value="S53_propep"/>
</dbReference>
<dbReference type="SUPFAM" id="SSF52743">
    <property type="entry name" value="Subtilisin-like"/>
    <property type="match status" value="1"/>
</dbReference>
<keyword evidence="7 9" id="KW-0106">Calcium</keyword>
<keyword evidence="3 9" id="KW-0479">Metal-binding</keyword>
<evidence type="ECO:0000256" key="7">
    <source>
        <dbReference type="ARBA" id="ARBA00022837"/>
    </source>
</evidence>
<dbReference type="PANTHER" id="PTHR14218:SF19">
    <property type="entry name" value="SERINE PROTEASE AORO, PUTATIVE (AFU_ORTHOLOGUE AFUA_6G10250)-RELATED"/>
    <property type="match status" value="1"/>
</dbReference>
<dbReference type="GO" id="GO:0004252">
    <property type="term" value="F:serine-type endopeptidase activity"/>
    <property type="evidence" value="ECO:0007669"/>
    <property type="project" value="UniProtKB-UniRule"/>
</dbReference>
<evidence type="ECO:0000256" key="5">
    <source>
        <dbReference type="ARBA" id="ARBA00022801"/>
    </source>
</evidence>
<dbReference type="AlphaFoldDB" id="A0A5N5X4X1"/>
<evidence type="ECO:0000256" key="10">
    <source>
        <dbReference type="SAM" id="SignalP"/>
    </source>
</evidence>
<evidence type="ECO:0000256" key="1">
    <source>
        <dbReference type="ARBA" id="ARBA00004239"/>
    </source>
</evidence>
<dbReference type="InterPro" id="IPR036852">
    <property type="entry name" value="Peptidase_S8/S53_dom_sf"/>
</dbReference>
<dbReference type="Gene3D" id="3.40.50.200">
    <property type="entry name" value="Peptidase S8/S53 domain"/>
    <property type="match status" value="1"/>
</dbReference>
<dbReference type="OrthoDB" id="409122at2759"/>
<evidence type="ECO:0000256" key="4">
    <source>
        <dbReference type="ARBA" id="ARBA00022729"/>
    </source>
</evidence>
<dbReference type="SMART" id="SM00944">
    <property type="entry name" value="Pro-kuma_activ"/>
    <property type="match status" value="1"/>
</dbReference>
<name>A0A5N5X4X1_9EURO</name>
<dbReference type="CDD" id="cd11377">
    <property type="entry name" value="Pro-peptidase_S53"/>
    <property type="match status" value="1"/>
</dbReference>
<dbReference type="SUPFAM" id="SSF54897">
    <property type="entry name" value="Protease propeptides/inhibitors"/>
    <property type="match status" value="1"/>
</dbReference>
<dbReference type="GO" id="GO:0046872">
    <property type="term" value="F:metal ion binding"/>
    <property type="evidence" value="ECO:0007669"/>
    <property type="project" value="UniProtKB-UniRule"/>
</dbReference>
<feature type="domain" description="Peptidase S53" evidence="11">
    <location>
        <begin position="225"/>
        <end position="644"/>
    </location>
</feature>
<dbReference type="GO" id="GO:0006508">
    <property type="term" value="P:proteolysis"/>
    <property type="evidence" value="ECO:0007669"/>
    <property type="project" value="UniProtKB-KW"/>
</dbReference>
<feature type="binding site" evidence="9">
    <location>
        <position position="624"/>
    </location>
    <ligand>
        <name>Ca(2+)</name>
        <dbReference type="ChEBI" id="CHEBI:29108"/>
    </ligand>
</feature>
<dbReference type="GO" id="GO:0005576">
    <property type="term" value="C:extracellular region"/>
    <property type="evidence" value="ECO:0007669"/>
    <property type="project" value="UniProtKB-SubCell"/>
</dbReference>
<dbReference type="GO" id="GO:0008240">
    <property type="term" value="F:tripeptidyl-peptidase activity"/>
    <property type="evidence" value="ECO:0007669"/>
    <property type="project" value="TreeGrafter"/>
</dbReference>
<evidence type="ECO:0000256" key="2">
    <source>
        <dbReference type="ARBA" id="ARBA00022670"/>
    </source>
</evidence>
<keyword evidence="13" id="KW-1185">Reference proteome</keyword>
<dbReference type="PANTHER" id="PTHR14218">
    <property type="entry name" value="PROTEASE S8 TRIPEPTIDYL PEPTIDASE I CLN2"/>
    <property type="match status" value="1"/>
</dbReference>
<comment type="subcellular location">
    <subcellularLocation>
        <location evidence="1">Secreted</location>
        <location evidence="1">Extracellular space</location>
    </subcellularLocation>
</comment>
<evidence type="ECO:0000313" key="12">
    <source>
        <dbReference type="EMBL" id="KAB8075147.1"/>
    </source>
</evidence>